<keyword evidence="6" id="KW-0539">Nucleus</keyword>
<protein>
    <recommendedName>
        <fullName evidence="12">TPX2 microtubule nucleation factor</fullName>
    </recommendedName>
</protein>
<feature type="domain" description="TPX2 C-terminal" evidence="8">
    <location>
        <begin position="615"/>
        <end position="689"/>
    </location>
</feature>
<reference evidence="10 11" key="1">
    <citation type="submission" date="2020-10" db="EMBL/GenBank/DDBJ databases">
        <title>Pygocentrus nattereri (red-bellied piranha) genome, fPygNat1, primary haplotype.</title>
        <authorList>
            <person name="Myers G."/>
            <person name="Meyer A."/>
            <person name="Karagic N."/>
            <person name="Pippel M."/>
            <person name="Winkler S."/>
            <person name="Tracey A."/>
            <person name="Wood J."/>
            <person name="Formenti G."/>
            <person name="Howe K."/>
            <person name="Fedrigo O."/>
            <person name="Jarvis E.D."/>
        </authorList>
    </citation>
    <scope>NUCLEOTIDE SEQUENCE [LARGE SCALE GENOMIC DNA]</scope>
</reference>
<reference evidence="10" key="3">
    <citation type="submission" date="2025-09" db="UniProtKB">
        <authorList>
            <consortium name="Ensembl"/>
        </authorList>
    </citation>
    <scope>IDENTIFICATION</scope>
</reference>
<sequence length="702" mass="80482">MDVQQGGDSADPYAFDAPSHVMDDFDLDPEDNADQWFDLMAAPKNGKVFCEQLATPSRVPKPFDGVQNDLPKAVVCPMVKEETSATVTDQPSNIVTSWGNSRPTAATGQGQRKGLPAQPRRVSKLHIWGSDCSNDLSLSIQSRSVRRSAVAARSSIRLKNKPRVSSDRSTEQQEMERIEALQKEVAEQRKRNEASYKAALAGSRPPKKQVLSTTIPKEFNFRSDNRLKNQTDATEASYKEIDFTSQLRKHPASPLKASKGTTIPKPFNLSTGSKRKLDETDSYVPMAQQIEQFEKRTPSRYHLRSRRCQEKGPSPVKTERPKVTHPQTPQLMTRQRSRPVMVKSTAEIEAEEAEKLRQFKFKALELNRKILEGAVAPKKPAPKEATRPEGFQLEVEKRLQERHANKKSEEHDHTFHSRPLPTRILEEVVGVPEKKVLNPTVPESPAFALKNRVRVERKTEEVKPPAPLKALPVPHFLPFHPKPAVKNHVEVCPFSFEQREQERKAQKKRLEEMRHEEVPKFKARPLPDFHEVNLPEKKVIEPTKPAPFRLMVDERGAVKSERWEQVVKEEFKQQADAACFKARPNAVIHKEPFAPKKENRSILANTTHSAVPEGFQLSTERRAKERLEFERALKEKEALRAQMEEQQEREREEQEKEEISRLRHEQVHKAQPIRRYKPIELKHSEATLTVPQSPNFSDRFRM</sequence>
<feature type="compositionally biased region" description="Basic and acidic residues" evidence="7">
    <location>
        <begin position="638"/>
        <end position="668"/>
    </location>
</feature>
<dbReference type="GO" id="GO:0005634">
    <property type="term" value="C:nucleus"/>
    <property type="evidence" value="ECO:0007669"/>
    <property type="project" value="UniProtKB-SubCell"/>
</dbReference>
<dbReference type="PANTHER" id="PTHR14326">
    <property type="entry name" value="TARGETING PROTEIN FOR XKLP2"/>
    <property type="match status" value="1"/>
</dbReference>
<feature type="region of interest" description="Disordered" evidence="7">
    <location>
        <begin position="638"/>
        <end position="678"/>
    </location>
</feature>
<evidence type="ECO:0000256" key="1">
    <source>
        <dbReference type="ARBA" id="ARBA00004123"/>
    </source>
</evidence>
<keyword evidence="11" id="KW-1185">Reference proteome</keyword>
<keyword evidence="4" id="KW-0963">Cytoplasm</keyword>
<feature type="region of interest" description="Disordered" evidence="7">
    <location>
        <begin position="149"/>
        <end position="176"/>
    </location>
</feature>
<feature type="region of interest" description="Disordered" evidence="7">
    <location>
        <begin position="293"/>
        <end position="343"/>
    </location>
</feature>
<dbReference type="InterPro" id="IPR027329">
    <property type="entry name" value="TPX2_C"/>
</dbReference>
<dbReference type="Proteomes" id="UP001501920">
    <property type="component" value="Chromosome 9"/>
</dbReference>
<dbReference type="AlphaFoldDB" id="A0AAR2L379"/>
<feature type="region of interest" description="Disordered" evidence="7">
    <location>
        <begin position="1"/>
        <end position="28"/>
    </location>
</feature>
<dbReference type="Pfam" id="PF12214">
    <property type="entry name" value="TPX2_importin"/>
    <property type="match status" value="1"/>
</dbReference>
<accession>A0AAR2L379</accession>
<evidence type="ECO:0000313" key="10">
    <source>
        <dbReference type="Ensembl" id="ENSPNAP00000069107.1"/>
    </source>
</evidence>
<feature type="region of interest" description="Disordered" evidence="7">
    <location>
        <begin position="87"/>
        <end position="118"/>
    </location>
</feature>
<feature type="compositionally biased region" description="Basic and acidic residues" evidence="7">
    <location>
        <begin position="164"/>
        <end position="176"/>
    </location>
</feature>
<evidence type="ECO:0000256" key="3">
    <source>
        <dbReference type="ARBA" id="ARBA00005885"/>
    </source>
</evidence>
<reference evidence="10" key="2">
    <citation type="submission" date="2025-08" db="UniProtKB">
        <authorList>
            <consortium name="Ensembl"/>
        </authorList>
    </citation>
    <scope>IDENTIFICATION</scope>
</reference>
<dbReference type="GO" id="GO:0005819">
    <property type="term" value="C:spindle"/>
    <property type="evidence" value="ECO:0007669"/>
    <property type="project" value="UniProtKB-SubCell"/>
</dbReference>
<feature type="domain" description="TPX2 central" evidence="9">
    <location>
        <begin position="322"/>
        <end position="447"/>
    </location>
</feature>
<feature type="compositionally biased region" description="Polar residues" evidence="7">
    <location>
        <begin position="325"/>
        <end position="334"/>
    </location>
</feature>
<dbReference type="GO" id="GO:0060236">
    <property type="term" value="P:regulation of mitotic spindle organization"/>
    <property type="evidence" value="ECO:0007669"/>
    <property type="project" value="InterPro"/>
</dbReference>
<evidence type="ECO:0000259" key="9">
    <source>
        <dbReference type="Pfam" id="PF12214"/>
    </source>
</evidence>
<dbReference type="Ensembl" id="ENSPNAT00000067090.1">
    <property type="protein sequence ID" value="ENSPNAP00000069107.1"/>
    <property type="gene ID" value="ENSPNAG00000027395.2"/>
</dbReference>
<dbReference type="InterPro" id="IPR027330">
    <property type="entry name" value="TPX2_central_dom"/>
</dbReference>
<gene>
    <name evidence="10" type="primary">TPX2</name>
</gene>
<dbReference type="GO" id="GO:0005874">
    <property type="term" value="C:microtubule"/>
    <property type="evidence" value="ECO:0007669"/>
    <property type="project" value="InterPro"/>
</dbReference>
<dbReference type="Pfam" id="PF06886">
    <property type="entry name" value="TPX2"/>
    <property type="match status" value="1"/>
</dbReference>
<evidence type="ECO:0000256" key="5">
    <source>
        <dbReference type="ARBA" id="ARBA00023212"/>
    </source>
</evidence>
<comment type="subcellular location">
    <subcellularLocation>
        <location evidence="2">Cytoplasm</location>
        <location evidence="2">Cytoskeleton</location>
        <location evidence="2">Spindle</location>
    </subcellularLocation>
    <subcellularLocation>
        <location evidence="1">Nucleus</location>
    </subcellularLocation>
</comment>
<organism evidence="10 11">
    <name type="scientific">Pygocentrus nattereri</name>
    <name type="common">Red-bellied piranha</name>
    <dbReference type="NCBI Taxonomy" id="42514"/>
    <lineage>
        <taxon>Eukaryota</taxon>
        <taxon>Metazoa</taxon>
        <taxon>Chordata</taxon>
        <taxon>Craniata</taxon>
        <taxon>Vertebrata</taxon>
        <taxon>Euteleostomi</taxon>
        <taxon>Actinopterygii</taxon>
        <taxon>Neopterygii</taxon>
        <taxon>Teleostei</taxon>
        <taxon>Ostariophysi</taxon>
        <taxon>Characiformes</taxon>
        <taxon>Characoidei</taxon>
        <taxon>Pygocentrus</taxon>
    </lineage>
</organism>
<feature type="compositionally biased region" description="Polar residues" evidence="7">
    <location>
        <begin position="87"/>
        <end position="110"/>
    </location>
</feature>
<evidence type="ECO:0000256" key="6">
    <source>
        <dbReference type="ARBA" id="ARBA00023242"/>
    </source>
</evidence>
<evidence type="ECO:0008006" key="12">
    <source>
        <dbReference type="Google" id="ProtNLM"/>
    </source>
</evidence>
<dbReference type="GeneTree" id="ENSGT00390000009842"/>
<dbReference type="InterPro" id="IPR009675">
    <property type="entry name" value="TPX2_fam"/>
</dbReference>
<evidence type="ECO:0000256" key="4">
    <source>
        <dbReference type="ARBA" id="ARBA00022490"/>
    </source>
</evidence>
<evidence type="ECO:0000313" key="11">
    <source>
        <dbReference type="Proteomes" id="UP001501920"/>
    </source>
</evidence>
<evidence type="ECO:0000259" key="8">
    <source>
        <dbReference type="Pfam" id="PF06886"/>
    </source>
</evidence>
<evidence type="ECO:0000256" key="7">
    <source>
        <dbReference type="SAM" id="MobiDB-lite"/>
    </source>
</evidence>
<name>A0AAR2L379_PYGNA</name>
<dbReference type="PANTHER" id="PTHR14326:SF44">
    <property type="entry name" value="TARGETING PROTEIN FOR XKLP2"/>
    <property type="match status" value="1"/>
</dbReference>
<feature type="region of interest" description="Disordered" evidence="7">
    <location>
        <begin position="245"/>
        <end position="279"/>
    </location>
</feature>
<keyword evidence="5" id="KW-0206">Cytoskeleton</keyword>
<evidence type="ECO:0000256" key="2">
    <source>
        <dbReference type="ARBA" id="ARBA00004186"/>
    </source>
</evidence>
<proteinExistence type="inferred from homology"/>
<comment type="similarity">
    <text evidence="3">Belongs to the TPX2 family.</text>
</comment>